<keyword evidence="2" id="KW-0472">Membrane</keyword>
<name>A0A0J0XPV0_9TREE</name>
<dbReference type="PANTHER" id="PTHR38488">
    <property type="entry name" value="OXIDOREDUCTASE 9.5 KDA SUBUNIT, PUTATIVE (AFU_ORTHOLOGUE AFUA_5G08980)-RELATED"/>
    <property type="match status" value="1"/>
</dbReference>
<dbReference type="Proteomes" id="UP000053611">
    <property type="component" value="Unassembled WGS sequence"/>
</dbReference>
<evidence type="ECO:0000256" key="1">
    <source>
        <dbReference type="SAM" id="MobiDB-lite"/>
    </source>
</evidence>
<reference evidence="3 4" key="1">
    <citation type="submission" date="2015-03" db="EMBL/GenBank/DDBJ databases">
        <title>Genomics and transcriptomics of the oil-accumulating basidiomycete yeast T. oleaginosus allow insights into substrate utilization and the diverse evolutionary trajectories of mating systems in fungi.</title>
        <authorList>
            <consortium name="DOE Joint Genome Institute"/>
            <person name="Kourist R."/>
            <person name="Kracht O."/>
            <person name="Bracharz F."/>
            <person name="Lipzen A."/>
            <person name="Nolan M."/>
            <person name="Ohm R."/>
            <person name="Grigoriev I."/>
            <person name="Sun S."/>
            <person name="Heitman J."/>
            <person name="Bruck T."/>
            <person name="Nowrousian M."/>
        </authorList>
    </citation>
    <scope>NUCLEOTIDE SEQUENCE [LARGE SCALE GENOMIC DNA]</scope>
    <source>
        <strain evidence="3 4">IBC0246</strain>
    </source>
</reference>
<dbReference type="AlphaFoldDB" id="A0A0J0XPV0"/>
<proteinExistence type="predicted"/>
<organism evidence="3 4">
    <name type="scientific">Cutaneotrichosporon oleaginosum</name>
    <dbReference type="NCBI Taxonomy" id="879819"/>
    <lineage>
        <taxon>Eukaryota</taxon>
        <taxon>Fungi</taxon>
        <taxon>Dikarya</taxon>
        <taxon>Basidiomycota</taxon>
        <taxon>Agaricomycotina</taxon>
        <taxon>Tremellomycetes</taxon>
        <taxon>Trichosporonales</taxon>
        <taxon>Trichosporonaceae</taxon>
        <taxon>Cutaneotrichosporon</taxon>
    </lineage>
</organism>
<keyword evidence="2" id="KW-0812">Transmembrane</keyword>
<evidence type="ECO:0000313" key="4">
    <source>
        <dbReference type="Proteomes" id="UP000053611"/>
    </source>
</evidence>
<sequence length="70" mass="7861">MSGLYRALQRHAHESPVIFYSLVIGFAGPALVFTVPPIRKSMGWKPAERIPATYPIPNRPRRPTTGFEDP</sequence>
<dbReference type="RefSeq" id="XP_018279642.1">
    <property type="nucleotide sequence ID" value="XM_018425325.1"/>
</dbReference>
<dbReference type="EMBL" id="KQ087198">
    <property type="protein sequence ID" value="KLT43151.1"/>
    <property type="molecule type" value="Genomic_DNA"/>
</dbReference>
<feature type="transmembrane region" description="Helical" evidence="2">
    <location>
        <begin position="17"/>
        <end position="35"/>
    </location>
</feature>
<keyword evidence="4" id="KW-1185">Reference proteome</keyword>
<evidence type="ECO:0000313" key="3">
    <source>
        <dbReference type="EMBL" id="KLT43151.1"/>
    </source>
</evidence>
<keyword evidence="2" id="KW-1133">Transmembrane helix</keyword>
<dbReference type="PANTHER" id="PTHR38488:SF1">
    <property type="entry name" value="OXIDOREDUCTASE 9.5 KDA SUBUNIT, PUTATIVE (AFU_ORTHOLOGUE AFUA_5G08980)-RELATED"/>
    <property type="match status" value="1"/>
</dbReference>
<protein>
    <recommendedName>
        <fullName evidence="5">NADH-ubiquinone oxidoreductase 9.5 kDa subunit</fullName>
    </recommendedName>
</protein>
<evidence type="ECO:0000256" key="2">
    <source>
        <dbReference type="SAM" id="Phobius"/>
    </source>
</evidence>
<dbReference type="CDD" id="cd22903">
    <property type="entry name" value="NI9M"/>
    <property type="match status" value="1"/>
</dbReference>
<gene>
    <name evidence="3" type="ORF">CC85DRAFT_301744</name>
</gene>
<dbReference type="STRING" id="879819.A0A0J0XPV0"/>
<dbReference type="GeneID" id="28985928"/>
<dbReference type="OrthoDB" id="2093409at2759"/>
<evidence type="ECO:0008006" key="5">
    <source>
        <dbReference type="Google" id="ProtNLM"/>
    </source>
</evidence>
<accession>A0A0J0XPV0</accession>
<feature type="region of interest" description="Disordered" evidence="1">
    <location>
        <begin position="50"/>
        <end position="70"/>
    </location>
</feature>
<dbReference type="InterPro" id="IPR039961">
    <property type="entry name" value="Nuo9.5"/>
</dbReference>